<evidence type="ECO:0000259" key="1">
    <source>
        <dbReference type="Pfam" id="PF04993"/>
    </source>
</evidence>
<dbReference type="SUPFAM" id="SSF159894">
    <property type="entry name" value="YgaC/TfoX-N like"/>
    <property type="match status" value="1"/>
</dbReference>
<evidence type="ECO:0000313" key="3">
    <source>
        <dbReference type="Proteomes" id="UP000679307"/>
    </source>
</evidence>
<protein>
    <recommendedName>
        <fullName evidence="1">TfoX N-terminal domain-containing protein</fullName>
    </recommendedName>
</protein>
<dbReference type="InterPro" id="IPR007076">
    <property type="entry name" value="TfoX_N"/>
</dbReference>
<sequence>MAYDDALAARVRDLLAGRAGWAEKRMFGGLAFLLDGHMAVTVSGAGEGALMVRHDPAEGLLGEAHVAPMEMRGSTMTGWLLVEPAGLADDADLVRWVDVGAARVRALHPPA</sequence>
<accession>A0ABX8ELP5</accession>
<dbReference type="RefSeq" id="WP_214056824.1">
    <property type="nucleotide sequence ID" value="NZ_BAAAHS010000011.1"/>
</dbReference>
<dbReference type="Gene3D" id="3.30.1460.30">
    <property type="entry name" value="YgaC/TfoX-N like chaperone"/>
    <property type="match status" value="1"/>
</dbReference>
<reference evidence="2 3" key="1">
    <citation type="submission" date="2021-05" db="EMBL/GenBank/DDBJ databases">
        <title>Complete genome of Nocardioides aquaticus KCTC 9944T isolated from meromictic and hypersaline Ekho Lake, Antarctica.</title>
        <authorList>
            <person name="Hwang K."/>
            <person name="Kim K.M."/>
            <person name="Choe H."/>
        </authorList>
    </citation>
    <scope>NUCLEOTIDE SEQUENCE [LARGE SCALE GENOMIC DNA]</scope>
    <source>
        <strain evidence="2 3">KCTC 9944</strain>
    </source>
</reference>
<name>A0ABX8ELP5_9ACTN</name>
<gene>
    <name evidence="2" type="ORF">ENKNEFLB_03860</name>
</gene>
<keyword evidence="3" id="KW-1185">Reference proteome</keyword>
<organism evidence="2 3">
    <name type="scientific">Nocardioides aquaticus</name>
    <dbReference type="NCBI Taxonomy" id="160826"/>
    <lineage>
        <taxon>Bacteria</taxon>
        <taxon>Bacillati</taxon>
        <taxon>Actinomycetota</taxon>
        <taxon>Actinomycetes</taxon>
        <taxon>Propionibacteriales</taxon>
        <taxon>Nocardioidaceae</taxon>
        <taxon>Nocardioides</taxon>
    </lineage>
</organism>
<proteinExistence type="predicted"/>
<feature type="domain" description="TfoX N-terminal" evidence="1">
    <location>
        <begin position="14"/>
        <end position="99"/>
    </location>
</feature>
<dbReference type="Proteomes" id="UP000679307">
    <property type="component" value="Chromosome"/>
</dbReference>
<dbReference type="Pfam" id="PF04993">
    <property type="entry name" value="TfoX_N"/>
    <property type="match status" value="1"/>
</dbReference>
<evidence type="ECO:0000313" key="2">
    <source>
        <dbReference type="EMBL" id="QVT81450.1"/>
    </source>
</evidence>
<dbReference type="EMBL" id="CP075371">
    <property type="protein sequence ID" value="QVT81450.1"/>
    <property type="molecule type" value="Genomic_DNA"/>
</dbReference>